<comment type="caution">
    <text evidence="1">The sequence shown here is derived from an EMBL/GenBank/DDBJ whole genome shotgun (WGS) entry which is preliminary data.</text>
</comment>
<evidence type="ECO:0000313" key="1">
    <source>
        <dbReference type="EMBL" id="OMP14062.1"/>
    </source>
</evidence>
<organism evidence="1 2">
    <name type="scientific">Corchorus olitorius</name>
    <dbReference type="NCBI Taxonomy" id="93759"/>
    <lineage>
        <taxon>Eukaryota</taxon>
        <taxon>Viridiplantae</taxon>
        <taxon>Streptophyta</taxon>
        <taxon>Embryophyta</taxon>
        <taxon>Tracheophyta</taxon>
        <taxon>Spermatophyta</taxon>
        <taxon>Magnoliopsida</taxon>
        <taxon>eudicotyledons</taxon>
        <taxon>Gunneridae</taxon>
        <taxon>Pentapetalae</taxon>
        <taxon>rosids</taxon>
        <taxon>malvids</taxon>
        <taxon>Malvales</taxon>
        <taxon>Malvaceae</taxon>
        <taxon>Grewioideae</taxon>
        <taxon>Apeibeae</taxon>
        <taxon>Corchorus</taxon>
    </lineage>
</organism>
<proteinExistence type="predicted"/>
<dbReference type="EMBL" id="AWUE01002234">
    <property type="protein sequence ID" value="OMP14062.1"/>
    <property type="molecule type" value="Genomic_DNA"/>
</dbReference>
<protein>
    <submittedName>
        <fullName evidence="1">Uncharacterized protein</fullName>
    </submittedName>
</protein>
<evidence type="ECO:0000313" key="2">
    <source>
        <dbReference type="Proteomes" id="UP000187203"/>
    </source>
</evidence>
<gene>
    <name evidence="1" type="ORF">COLO4_00355</name>
</gene>
<keyword evidence="2" id="KW-1185">Reference proteome</keyword>
<accession>A0A1R3L3Z1</accession>
<dbReference type="Proteomes" id="UP000187203">
    <property type="component" value="Unassembled WGS sequence"/>
</dbReference>
<sequence length="76" mass="8584">MVRVEQITGILTLEHVKTHPRSIPRSITTEPSVASYGMHHAIMMQLSSKYFGFLSHSLVGRSSKLLLHPRSRSISR</sequence>
<reference evidence="2" key="1">
    <citation type="submission" date="2013-09" db="EMBL/GenBank/DDBJ databases">
        <title>Corchorus olitorius genome sequencing.</title>
        <authorList>
            <person name="Alam M."/>
            <person name="Haque M.S."/>
            <person name="Islam M.S."/>
            <person name="Emdad E.M."/>
            <person name="Islam M.M."/>
            <person name="Ahmed B."/>
            <person name="Halim A."/>
            <person name="Hossen Q.M.M."/>
            <person name="Hossain M.Z."/>
            <person name="Ahmed R."/>
            <person name="Khan M.M."/>
            <person name="Islam R."/>
            <person name="Rashid M.M."/>
            <person name="Khan S.A."/>
            <person name="Rahman M.S."/>
            <person name="Alam M."/>
            <person name="Yahiya A.S."/>
            <person name="Khan M.S."/>
            <person name="Azam M.S."/>
            <person name="Haque T."/>
            <person name="Lashkar M.Z.H."/>
            <person name="Akhand A.I."/>
            <person name="Morshed G."/>
            <person name="Roy S."/>
            <person name="Uddin K.S."/>
            <person name="Rabeya T."/>
            <person name="Hossain A.S."/>
            <person name="Chowdhury A."/>
            <person name="Snigdha A.R."/>
            <person name="Mortoza M.S."/>
            <person name="Matin S.A."/>
            <person name="Hoque S.M.E."/>
            <person name="Islam M.K."/>
            <person name="Roy D.K."/>
            <person name="Haider R."/>
            <person name="Moosa M.M."/>
            <person name="Elias S.M."/>
            <person name="Hasan A.M."/>
            <person name="Jahan S."/>
            <person name="Shafiuddin M."/>
            <person name="Mahmood N."/>
            <person name="Shommy N.S."/>
        </authorList>
    </citation>
    <scope>NUCLEOTIDE SEQUENCE [LARGE SCALE GENOMIC DNA]</scope>
    <source>
        <strain evidence="2">cv. O-4</strain>
    </source>
</reference>
<dbReference type="AlphaFoldDB" id="A0A1R3L3Z1"/>
<name>A0A1R3L3Z1_9ROSI</name>